<keyword evidence="4" id="KW-1185">Reference proteome</keyword>
<dbReference type="RefSeq" id="WP_132688955.1">
    <property type="nucleotide sequence ID" value="NZ_SKBU01000007.1"/>
</dbReference>
<name>A0A4R1BQZ6_9ACTN</name>
<dbReference type="InterPro" id="IPR014719">
    <property type="entry name" value="Ribosomal_bL12_C/ClpS-like"/>
</dbReference>
<dbReference type="GO" id="GO:0030163">
    <property type="term" value="P:protein catabolic process"/>
    <property type="evidence" value="ECO:0007669"/>
    <property type="project" value="InterPro"/>
</dbReference>
<sequence>MKERTRTVPRKKTSRKVTQEPPYKVILHNDDYNTMEHVVETLRKVIAGMTLKRATEVMWEAHTRGQAVAAKCHKELAELYRERLGEEGLTATIEPD</sequence>
<dbReference type="PANTHER" id="PTHR33473:SF17">
    <property type="entry name" value="ATP-DEPENDENT CLP PROTEASE ADAPTER PROTEIN CLPS1, CHLOROPLASTIC"/>
    <property type="match status" value="1"/>
</dbReference>
<dbReference type="SUPFAM" id="SSF54736">
    <property type="entry name" value="ClpS-like"/>
    <property type="match status" value="1"/>
</dbReference>
<dbReference type="GO" id="GO:0006508">
    <property type="term" value="P:proteolysis"/>
    <property type="evidence" value="ECO:0007669"/>
    <property type="project" value="UniProtKB-UniRule"/>
</dbReference>
<dbReference type="InterPro" id="IPR003769">
    <property type="entry name" value="ClpS_core"/>
</dbReference>
<comment type="subunit">
    <text evidence="1">Binds to the N-terminal domain of the chaperone ClpA.</text>
</comment>
<dbReference type="HAMAP" id="MF_00302">
    <property type="entry name" value="ClpS"/>
    <property type="match status" value="1"/>
</dbReference>
<organism evidence="3 4">
    <name type="scientific">Rubrobacter taiwanensis</name>
    <dbReference type="NCBI Taxonomy" id="185139"/>
    <lineage>
        <taxon>Bacteria</taxon>
        <taxon>Bacillati</taxon>
        <taxon>Actinomycetota</taxon>
        <taxon>Rubrobacteria</taxon>
        <taxon>Rubrobacterales</taxon>
        <taxon>Rubrobacteraceae</taxon>
        <taxon>Rubrobacter</taxon>
    </lineage>
</organism>
<dbReference type="EMBL" id="SKBU01000007">
    <property type="protein sequence ID" value="TCJ19726.1"/>
    <property type="molecule type" value="Genomic_DNA"/>
</dbReference>
<dbReference type="PANTHER" id="PTHR33473">
    <property type="entry name" value="ATP-DEPENDENT CLP PROTEASE ADAPTER PROTEIN CLPS1, CHLOROPLASTIC"/>
    <property type="match status" value="1"/>
</dbReference>
<dbReference type="Proteomes" id="UP000295244">
    <property type="component" value="Unassembled WGS sequence"/>
</dbReference>
<evidence type="ECO:0000256" key="1">
    <source>
        <dbReference type="HAMAP-Rule" id="MF_00302"/>
    </source>
</evidence>
<gene>
    <name evidence="1" type="primary">clpS</name>
    <name evidence="3" type="ORF">E0L93_04265</name>
</gene>
<protein>
    <recommendedName>
        <fullName evidence="1">ATP-dependent Clp protease adapter protein ClpS</fullName>
    </recommendedName>
</protein>
<evidence type="ECO:0000313" key="3">
    <source>
        <dbReference type="EMBL" id="TCJ19726.1"/>
    </source>
</evidence>
<evidence type="ECO:0000313" key="4">
    <source>
        <dbReference type="Proteomes" id="UP000295244"/>
    </source>
</evidence>
<evidence type="ECO:0000259" key="2">
    <source>
        <dbReference type="Pfam" id="PF02617"/>
    </source>
</evidence>
<comment type="caution">
    <text evidence="3">The sequence shown here is derived from an EMBL/GenBank/DDBJ whole genome shotgun (WGS) entry which is preliminary data.</text>
</comment>
<dbReference type="InterPro" id="IPR022935">
    <property type="entry name" value="ClpS"/>
</dbReference>
<reference evidence="3 4" key="1">
    <citation type="submission" date="2019-03" db="EMBL/GenBank/DDBJ databases">
        <title>Whole genome sequence of a novel Rubrobacter taiwanensis strain, isolated from Yellowstone National Park.</title>
        <authorList>
            <person name="Freed S."/>
            <person name="Ramaley R.F."/>
            <person name="Kyndt J.A."/>
        </authorList>
    </citation>
    <scope>NUCLEOTIDE SEQUENCE [LARGE SCALE GENOMIC DNA]</scope>
    <source>
        <strain evidence="3 4">Yellowstone</strain>
    </source>
</reference>
<keyword evidence="3" id="KW-0378">Hydrolase</keyword>
<accession>A0A4R1BQZ6</accession>
<dbReference type="AlphaFoldDB" id="A0A4R1BQZ6"/>
<keyword evidence="3" id="KW-0645">Protease</keyword>
<dbReference type="OrthoDB" id="162238at2"/>
<feature type="domain" description="Adaptor protein ClpS core" evidence="2">
    <location>
        <begin position="19"/>
        <end position="86"/>
    </location>
</feature>
<dbReference type="Gene3D" id="3.30.1390.10">
    <property type="match status" value="1"/>
</dbReference>
<proteinExistence type="inferred from homology"/>
<comment type="function">
    <text evidence="1">Involved in the modulation of the specificity of the ClpAP-mediated ATP-dependent protein degradation.</text>
</comment>
<dbReference type="Pfam" id="PF02617">
    <property type="entry name" value="ClpS"/>
    <property type="match status" value="1"/>
</dbReference>
<dbReference type="GO" id="GO:0008233">
    <property type="term" value="F:peptidase activity"/>
    <property type="evidence" value="ECO:0007669"/>
    <property type="project" value="UniProtKB-KW"/>
</dbReference>
<comment type="similarity">
    <text evidence="1">Belongs to the ClpS family.</text>
</comment>